<evidence type="ECO:0000259" key="3">
    <source>
        <dbReference type="Pfam" id="PF01323"/>
    </source>
</evidence>
<dbReference type="GO" id="GO:0004602">
    <property type="term" value="F:glutathione peroxidase activity"/>
    <property type="evidence" value="ECO:0007669"/>
    <property type="project" value="TreeGrafter"/>
</dbReference>
<name>A0A1Y5F6U5_9BACT</name>
<dbReference type="SUPFAM" id="SSF52833">
    <property type="entry name" value="Thioredoxin-like"/>
    <property type="match status" value="1"/>
</dbReference>
<dbReference type="EMBL" id="MAAO01000006">
    <property type="protein sequence ID" value="OUR96626.1"/>
    <property type="molecule type" value="Genomic_DNA"/>
</dbReference>
<comment type="catalytic activity">
    <reaction evidence="1">
        <text>2-hydroxychromene-2-carboxylate = (3E)-4-(2-hydroxyphenyl)-2-oxobut-3-enoate</text>
        <dbReference type="Rhea" id="RHEA:27401"/>
        <dbReference type="ChEBI" id="CHEBI:59350"/>
        <dbReference type="ChEBI" id="CHEBI:59353"/>
        <dbReference type="EC" id="5.99.1.4"/>
    </reaction>
</comment>
<dbReference type="InterPro" id="IPR051924">
    <property type="entry name" value="GST_Kappa/NadH"/>
</dbReference>
<proteinExistence type="inferred from homology"/>
<dbReference type="GO" id="GO:0004364">
    <property type="term" value="F:glutathione transferase activity"/>
    <property type="evidence" value="ECO:0007669"/>
    <property type="project" value="TreeGrafter"/>
</dbReference>
<protein>
    <recommendedName>
        <fullName evidence="1">2-hydroxychromene-2-carboxylate isomerase</fullName>
        <ecNumber evidence="1">5.99.1.4</ecNumber>
    </recommendedName>
</protein>
<dbReference type="EC" id="5.99.1.4" evidence="1"/>
<keyword evidence="1" id="KW-0413">Isomerase</keyword>
<comment type="similarity">
    <text evidence="1">Belongs to the GST superfamily. NadH family.</text>
</comment>
<evidence type="ECO:0000256" key="2">
    <source>
        <dbReference type="PIRSR" id="PIRSR006386-1"/>
    </source>
</evidence>
<evidence type="ECO:0000313" key="4">
    <source>
        <dbReference type="EMBL" id="OUR96626.1"/>
    </source>
</evidence>
<dbReference type="AlphaFoldDB" id="A0A1Y5F6U5"/>
<dbReference type="Proteomes" id="UP000196531">
    <property type="component" value="Unassembled WGS sequence"/>
</dbReference>
<gene>
    <name evidence="4" type="ORF">A9Q84_09785</name>
</gene>
<feature type="domain" description="DSBA-like thioredoxin" evidence="3">
    <location>
        <begin position="3"/>
        <end position="188"/>
    </location>
</feature>
<dbReference type="PIRSF" id="PIRSF006386">
    <property type="entry name" value="HCCAis_GSTk"/>
    <property type="match status" value="1"/>
</dbReference>
<dbReference type="Pfam" id="PF01323">
    <property type="entry name" value="DSBA"/>
    <property type="match status" value="1"/>
</dbReference>
<organism evidence="4 5">
    <name type="scientific">Halobacteriovorax marinus</name>
    <dbReference type="NCBI Taxonomy" id="97084"/>
    <lineage>
        <taxon>Bacteria</taxon>
        <taxon>Pseudomonadati</taxon>
        <taxon>Bdellovibrionota</taxon>
        <taxon>Bacteriovoracia</taxon>
        <taxon>Bacteriovoracales</taxon>
        <taxon>Halobacteriovoraceae</taxon>
        <taxon>Halobacteriovorax</taxon>
    </lineage>
</organism>
<evidence type="ECO:0000313" key="5">
    <source>
        <dbReference type="Proteomes" id="UP000196531"/>
    </source>
</evidence>
<dbReference type="GO" id="GO:0018845">
    <property type="term" value="F:2-hydroxychromene-2-carboxylate isomerase activity"/>
    <property type="evidence" value="ECO:0007669"/>
    <property type="project" value="UniProtKB-UniRule"/>
</dbReference>
<dbReference type="InterPro" id="IPR001853">
    <property type="entry name" value="DSBA-like_thioredoxin_dom"/>
</dbReference>
<sequence length="211" mass="24238">MRFYFDFLSPYSYLAFQWIKKNKVLLEGLSISVEYIPVMLGKLIHSYETKGPAEIESKRNYLFKDCLRYSNLNGIAFTPPKSLPFNSLYSLRLSIAASGEEKFKLIDEIFAAGWGRGEEIGEEENLLEVLKRSGIDASLMEQTTSKEIRRALKVNTSKAIENGVFGLPCFIFKDELFWGNDSTKYLELFIAGKDPLDINKYNNFITNYPFN</sequence>
<evidence type="ECO:0000256" key="1">
    <source>
        <dbReference type="PIRNR" id="PIRNR006386"/>
    </source>
</evidence>
<dbReference type="PANTHER" id="PTHR42943:SF2">
    <property type="entry name" value="GLUTATHIONE S-TRANSFERASE KAPPA 1"/>
    <property type="match status" value="1"/>
</dbReference>
<dbReference type="Gene3D" id="3.40.30.10">
    <property type="entry name" value="Glutaredoxin"/>
    <property type="match status" value="1"/>
</dbReference>
<dbReference type="PANTHER" id="PTHR42943">
    <property type="entry name" value="GLUTATHIONE S-TRANSFERASE KAPPA"/>
    <property type="match status" value="1"/>
</dbReference>
<dbReference type="InterPro" id="IPR036249">
    <property type="entry name" value="Thioredoxin-like_sf"/>
</dbReference>
<feature type="active site" description="Nucleophile" evidence="2">
    <location>
        <position position="9"/>
    </location>
</feature>
<accession>A0A1Y5F6U5</accession>
<dbReference type="InterPro" id="IPR014440">
    <property type="entry name" value="HCCAis_GSTk"/>
</dbReference>
<comment type="caution">
    <text evidence="4">The sequence shown here is derived from an EMBL/GenBank/DDBJ whole genome shotgun (WGS) entry which is preliminary data.</text>
</comment>
<dbReference type="GO" id="GO:0006749">
    <property type="term" value="P:glutathione metabolic process"/>
    <property type="evidence" value="ECO:0007669"/>
    <property type="project" value="TreeGrafter"/>
</dbReference>
<reference evidence="5" key="1">
    <citation type="journal article" date="2017" name="Proc. Natl. Acad. Sci. U.S.A.">
        <title>Simulation of Deepwater Horizon oil plume reveals substrate specialization within a complex community of hydrocarbon-degraders.</title>
        <authorList>
            <person name="Hu P."/>
            <person name="Dubinsky E.A."/>
            <person name="Probst A.J."/>
            <person name="Wang J."/>
            <person name="Sieber C.M.K."/>
            <person name="Tom L.M."/>
            <person name="Gardinali P."/>
            <person name="Banfield J.F."/>
            <person name="Atlas R.M."/>
            <person name="Andersen G.L."/>
        </authorList>
    </citation>
    <scope>NUCLEOTIDE SEQUENCE [LARGE SCALE GENOMIC DNA]</scope>
</reference>